<evidence type="ECO:0000313" key="7">
    <source>
        <dbReference type="EMBL" id="SIS56971.1"/>
    </source>
</evidence>
<feature type="domain" description="YknX-like barrel-sandwich hybrid" evidence="6">
    <location>
        <begin position="69"/>
        <end position="216"/>
    </location>
</feature>
<dbReference type="InterPro" id="IPR058627">
    <property type="entry name" value="MdtA-like_C"/>
</dbReference>
<dbReference type="GO" id="GO:0030313">
    <property type="term" value="C:cell envelope"/>
    <property type="evidence" value="ECO:0007669"/>
    <property type="project" value="UniProtKB-SubCell"/>
</dbReference>
<dbReference type="PANTHER" id="PTHR32347:SF14">
    <property type="entry name" value="EFFLUX SYSTEM COMPONENT YKNX-RELATED"/>
    <property type="match status" value="1"/>
</dbReference>
<evidence type="ECO:0000256" key="2">
    <source>
        <dbReference type="ARBA" id="ARBA00023054"/>
    </source>
</evidence>
<dbReference type="InterPro" id="IPR050465">
    <property type="entry name" value="UPF0194_transport"/>
</dbReference>
<dbReference type="Proteomes" id="UP000187608">
    <property type="component" value="Unassembled WGS sequence"/>
</dbReference>
<dbReference type="Pfam" id="PF25984">
    <property type="entry name" value="BSH_YknX"/>
    <property type="match status" value="1"/>
</dbReference>
<keyword evidence="8" id="KW-1185">Reference proteome</keyword>
<dbReference type="OrthoDB" id="2446145at2"/>
<reference evidence="8" key="1">
    <citation type="submission" date="2017-01" db="EMBL/GenBank/DDBJ databases">
        <authorList>
            <person name="Varghese N."/>
            <person name="Submissions S."/>
        </authorList>
    </citation>
    <scope>NUCLEOTIDE SEQUENCE [LARGE SCALE GENOMIC DNA]</scope>
    <source>
        <strain evidence="8">DSM 23127</strain>
    </source>
</reference>
<feature type="coiled-coil region" evidence="3">
    <location>
        <begin position="159"/>
        <end position="195"/>
    </location>
</feature>
<feature type="domain" description="Multidrug resistance protein MdtA-like C-terminal permuted SH3" evidence="5">
    <location>
        <begin position="323"/>
        <end position="367"/>
    </location>
</feature>
<keyword evidence="4" id="KW-0812">Transmembrane</keyword>
<proteinExistence type="predicted"/>
<evidence type="ECO:0000259" key="5">
    <source>
        <dbReference type="Pfam" id="PF25967"/>
    </source>
</evidence>
<keyword evidence="2 3" id="KW-0175">Coiled coil</keyword>
<comment type="subcellular location">
    <subcellularLocation>
        <location evidence="1">Cell envelope</location>
    </subcellularLocation>
</comment>
<dbReference type="STRING" id="570947.SAMN05421687_10941"/>
<evidence type="ECO:0000259" key="6">
    <source>
        <dbReference type="Pfam" id="PF25984"/>
    </source>
</evidence>
<name>A0A1N7K5V7_9BACI</name>
<dbReference type="Pfam" id="PF25967">
    <property type="entry name" value="RND-MFP_C"/>
    <property type="match status" value="1"/>
</dbReference>
<protein>
    <submittedName>
        <fullName evidence="7">HlyD family secretion protein</fullName>
    </submittedName>
</protein>
<sequence length="411" mass="46750">MTKKSRVIRRITGVVMILFITLNGLLIYFDQKDRVTDKSYIEEWSQSFTGDIFERLETDGVFASSEQNEVYFDHDRGSFNEFLVAQGDEVSEGDDLYTYDVNNYASRQGELESEVTRLEDEIDAIEEYIDEVEDYNVPEPDTDIEDEDYDHPVPSSYVETEFEKEEQVAEKEMELAQKEAELSMVEDQLDQLEEGGETITVTSSFEGTVTDISKSLEDPVLTLQSTELLLRGNLSEQERKRVEEGMTTIAEIPEDDIVVSGEISLLNEFPEDTNLHLNSTYPFEADVSTDDAEILPGYHADVDIITDESIETTAALEKALIAEENLYAWVMNEEGLMERRSIETGLDEKNIVEITEGLESGEWLAVEQKDEFRNNAPFITPLDLDNLEVKRLFSLETGTMITYGLLGLLSR</sequence>
<evidence type="ECO:0000313" key="8">
    <source>
        <dbReference type="Proteomes" id="UP000187608"/>
    </source>
</evidence>
<dbReference type="AlphaFoldDB" id="A0A1N7K5V7"/>
<keyword evidence="4" id="KW-1133">Transmembrane helix</keyword>
<keyword evidence="4" id="KW-0472">Membrane</keyword>
<feature type="transmembrane region" description="Helical" evidence="4">
    <location>
        <begin position="7"/>
        <end position="29"/>
    </location>
</feature>
<dbReference type="InterPro" id="IPR058639">
    <property type="entry name" value="BSH_YknX-like"/>
</dbReference>
<dbReference type="PANTHER" id="PTHR32347">
    <property type="entry name" value="EFFLUX SYSTEM COMPONENT YKNX-RELATED"/>
    <property type="match status" value="1"/>
</dbReference>
<accession>A0A1N7K5V7</accession>
<dbReference type="RefSeq" id="WP_076559938.1">
    <property type="nucleotide sequence ID" value="NZ_FTOC01000009.1"/>
</dbReference>
<gene>
    <name evidence="7" type="ORF">SAMN05421687_10941</name>
</gene>
<organism evidence="7 8">
    <name type="scientific">Salimicrobium flavidum</name>
    <dbReference type="NCBI Taxonomy" id="570947"/>
    <lineage>
        <taxon>Bacteria</taxon>
        <taxon>Bacillati</taxon>
        <taxon>Bacillota</taxon>
        <taxon>Bacilli</taxon>
        <taxon>Bacillales</taxon>
        <taxon>Bacillaceae</taxon>
        <taxon>Salimicrobium</taxon>
    </lineage>
</organism>
<evidence type="ECO:0000256" key="3">
    <source>
        <dbReference type="SAM" id="Coils"/>
    </source>
</evidence>
<feature type="coiled-coil region" evidence="3">
    <location>
        <begin position="101"/>
        <end position="135"/>
    </location>
</feature>
<evidence type="ECO:0000256" key="1">
    <source>
        <dbReference type="ARBA" id="ARBA00004196"/>
    </source>
</evidence>
<evidence type="ECO:0000256" key="4">
    <source>
        <dbReference type="SAM" id="Phobius"/>
    </source>
</evidence>
<dbReference type="EMBL" id="FTOC01000009">
    <property type="protein sequence ID" value="SIS56971.1"/>
    <property type="molecule type" value="Genomic_DNA"/>
</dbReference>
<dbReference type="Gene3D" id="2.40.420.20">
    <property type="match status" value="1"/>
</dbReference>